<dbReference type="InterPro" id="IPR026590">
    <property type="entry name" value="Ssirtuin_cat_dom"/>
</dbReference>
<dbReference type="InterPro" id="IPR013083">
    <property type="entry name" value="Znf_RING/FYVE/PHD"/>
</dbReference>
<feature type="region of interest" description="Disordered" evidence="7">
    <location>
        <begin position="679"/>
        <end position="698"/>
    </location>
</feature>
<dbReference type="Pfam" id="PF02146">
    <property type="entry name" value="SIR2"/>
    <property type="match status" value="1"/>
</dbReference>
<dbReference type="PROSITE" id="PS50305">
    <property type="entry name" value="SIRTUIN"/>
    <property type="match status" value="1"/>
</dbReference>
<keyword evidence="10" id="KW-1185">Reference proteome</keyword>
<feature type="binding site" evidence="6">
    <location>
        <position position="322"/>
    </location>
    <ligand>
        <name>Zn(2+)</name>
        <dbReference type="ChEBI" id="CHEBI:29105"/>
    </ligand>
</feature>
<dbReference type="InterPro" id="IPR026591">
    <property type="entry name" value="Sirtuin_cat_small_dom_sf"/>
</dbReference>
<dbReference type="InterPro" id="IPR050134">
    <property type="entry name" value="NAD-dep_sirtuin_deacylases"/>
</dbReference>
<evidence type="ECO:0000313" key="10">
    <source>
        <dbReference type="Proteomes" id="UP000591131"/>
    </source>
</evidence>
<dbReference type="GO" id="GO:0070403">
    <property type="term" value="F:NAD+ binding"/>
    <property type="evidence" value="ECO:0007669"/>
    <property type="project" value="InterPro"/>
</dbReference>
<evidence type="ECO:0000256" key="2">
    <source>
        <dbReference type="ARBA" id="ARBA00022679"/>
    </source>
</evidence>
<evidence type="ECO:0000256" key="4">
    <source>
        <dbReference type="ARBA" id="ARBA00022833"/>
    </source>
</evidence>
<feature type="compositionally biased region" description="Basic and acidic residues" evidence="7">
    <location>
        <begin position="687"/>
        <end position="698"/>
    </location>
</feature>
<dbReference type="InterPro" id="IPR029035">
    <property type="entry name" value="DHS-like_NAD/FAD-binding_dom"/>
</dbReference>
<proteinExistence type="predicted"/>
<dbReference type="AlphaFoldDB" id="A0A7J6N2V5"/>
<protein>
    <submittedName>
        <fullName evidence="9">Sir2 histone deacetylase Hst2</fullName>
    </submittedName>
</protein>
<dbReference type="SUPFAM" id="SSF52467">
    <property type="entry name" value="DHS-like NAD/FAD-binding domain"/>
    <property type="match status" value="1"/>
</dbReference>
<feature type="binding site" evidence="6">
    <location>
        <position position="350"/>
    </location>
    <ligand>
        <name>Zn(2+)</name>
        <dbReference type="ChEBI" id="CHEBI:29105"/>
    </ligand>
</feature>
<accession>A0A7J6N2V5</accession>
<feature type="compositionally biased region" description="Low complexity" evidence="7">
    <location>
        <begin position="496"/>
        <end position="521"/>
    </location>
</feature>
<dbReference type="GO" id="GO:0008270">
    <property type="term" value="F:zinc ion binding"/>
    <property type="evidence" value="ECO:0007669"/>
    <property type="project" value="InterPro"/>
</dbReference>
<feature type="domain" description="Deacetylase sirtuin-type" evidence="8">
    <location>
        <begin position="180"/>
        <end position="469"/>
    </location>
</feature>
<dbReference type="Proteomes" id="UP000591131">
    <property type="component" value="Unassembled WGS sequence"/>
</dbReference>
<keyword evidence="3 6" id="KW-0479">Metal-binding</keyword>
<keyword evidence="4 6" id="KW-0862">Zinc</keyword>
<feature type="binding site" evidence="6">
    <location>
        <position position="347"/>
    </location>
    <ligand>
        <name>Zn(2+)</name>
        <dbReference type="ChEBI" id="CHEBI:29105"/>
    </ligand>
</feature>
<gene>
    <name evidence="9" type="primary">HST2</name>
    <name evidence="9" type="ORF">FOL47_003255</name>
</gene>
<dbReference type="Gene3D" id="3.30.40.10">
    <property type="entry name" value="Zinc/RING finger domain, C3HC4 (zinc finger)"/>
    <property type="match status" value="1"/>
</dbReference>
<evidence type="ECO:0000259" key="8">
    <source>
        <dbReference type="PROSITE" id="PS50305"/>
    </source>
</evidence>
<dbReference type="InterPro" id="IPR001607">
    <property type="entry name" value="Znf_UBP"/>
</dbReference>
<comment type="caution">
    <text evidence="9">The sequence shown here is derived from an EMBL/GenBank/DDBJ whole genome shotgun (WGS) entry which is preliminary data.</text>
</comment>
<dbReference type="GO" id="GO:0005634">
    <property type="term" value="C:nucleus"/>
    <property type="evidence" value="ECO:0007669"/>
    <property type="project" value="TreeGrafter"/>
</dbReference>
<feature type="region of interest" description="Disordered" evidence="7">
    <location>
        <begin position="492"/>
        <end position="530"/>
    </location>
</feature>
<dbReference type="GO" id="GO:0017136">
    <property type="term" value="F:histone deacetylase activity, NAD-dependent"/>
    <property type="evidence" value="ECO:0007669"/>
    <property type="project" value="TreeGrafter"/>
</dbReference>
<dbReference type="OrthoDB" id="424302at2759"/>
<keyword evidence="5" id="KW-0520">NAD</keyword>
<evidence type="ECO:0000256" key="5">
    <source>
        <dbReference type="ARBA" id="ARBA00023027"/>
    </source>
</evidence>
<keyword evidence="2" id="KW-0808">Transferase</keyword>
<dbReference type="EMBL" id="JAAPAO010000002">
    <property type="protein sequence ID" value="KAF4678193.1"/>
    <property type="molecule type" value="Genomic_DNA"/>
</dbReference>
<feature type="compositionally biased region" description="Polar residues" evidence="7">
    <location>
        <begin position="765"/>
        <end position="781"/>
    </location>
</feature>
<dbReference type="PANTHER" id="PTHR11085">
    <property type="entry name" value="NAD-DEPENDENT PROTEIN DEACYLASE SIRTUIN-5, MITOCHONDRIAL-RELATED"/>
    <property type="match status" value="1"/>
</dbReference>
<evidence type="ECO:0000256" key="7">
    <source>
        <dbReference type="SAM" id="MobiDB-lite"/>
    </source>
</evidence>
<evidence type="ECO:0000256" key="3">
    <source>
        <dbReference type="ARBA" id="ARBA00022723"/>
    </source>
</evidence>
<dbReference type="Gene3D" id="3.40.50.1220">
    <property type="entry name" value="TPP-binding domain"/>
    <property type="match status" value="1"/>
</dbReference>
<dbReference type="InterPro" id="IPR003000">
    <property type="entry name" value="Sirtuin"/>
</dbReference>
<evidence type="ECO:0000256" key="6">
    <source>
        <dbReference type="PROSITE-ProRule" id="PRU00236"/>
    </source>
</evidence>
<dbReference type="Gene3D" id="3.30.1600.10">
    <property type="entry name" value="SIR2/SIRT2 'Small Domain"/>
    <property type="match status" value="1"/>
</dbReference>
<reference evidence="9 10" key="1">
    <citation type="submission" date="2020-04" db="EMBL/GenBank/DDBJ databases">
        <title>Perkinsus chesapeaki whole genome sequence.</title>
        <authorList>
            <person name="Bogema D.R."/>
        </authorList>
    </citation>
    <scope>NUCLEOTIDE SEQUENCE [LARGE SCALE GENOMIC DNA]</scope>
    <source>
        <strain evidence="9">ATCC PRA-425</strain>
    </source>
</reference>
<evidence type="ECO:0000313" key="9">
    <source>
        <dbReference type="EMBL" id="KAF4678193.1"/>
    </source>
</evidence>
<name>A0A7J6N2V5_PERCH</name>
<evidence type="ECO:0000256" key="1">
    <source>
        <dbReference type="ARBA" id="ARBA00001947"/>
    </source>
</evidence>
<sequence>MFRNQPQCRCFVDAVRGPPTGWTFEVACSVCSDKDEIRWLCLGCYQLGFVTCRPDSRLTAFPCTDVYLANIFCGSKTEGHMQDHFEESSKMAGPPCCVAVSITKKTFWCFKCKTSEFAAQHDTRLQMAFGLVMSKSPREIESMAAILRRLYRKGMPNPRCWTDLPVHRQNVFGNRSNVTIEGLVNKWQETLKGKLTGEDACGKKIIVMAGAGISVSAGIPDFRTPGSGLYYNLQSYKLGRPEDMFSMEFFKKNPYPFYHFAKHLWPTGQHRPTPTHYFVRLLQEKGLLHRMYTQNIDGLERLAGVKDENLVEAHGTFSAASCVKCRAVANLTDVRDAILAGHVPVICDACSDSKSHNPSEGFQDVGLIKPDIVFFGESLPRRFHTLMEKDFDSCDLLIIMGTSLKVAPFNRLVSNVPDTTVRLLVNREKQPGAGSDPMSFDGPCDYRDIWMESDCDSGVEKLVDMLGWRNEFNDLLKEREKIVDVTKPAPTVVKLPSDSSMDPTTPSRRTSVGASSSAGDDSPTELPSDRVVASSGRLRKVKNYDMRTGRGVDLNRFASRLATNASPQQRAEYHARMAERRKSDARLKIQKAMFGGGKGDLEKALEEGRTAGLSRWELQPSEEMLHELASNPPAVNNTATPAAGGLDPRRFQSTAAISAKENDADLFASVDKPAKIFTRSLSGPTKDPGEDRESAWDDEVKKQVNKCKDRLQRAMSEESMVLIEQELLVAESLGIPWIDTVDARRKLVRLKKRLAEMRQRRASQESDTSNPASPENQSTIDMDSPENCDLAWCSLVGCLDPHTHVAAWHVCEMCGYVGHCRKECGMDDAELEALKKKRESECMPEDKFCSVSSTHSRRLSTVPQVQLLAVKARGFTRAKDISAECVVFGVTQ</sequence>
<dbReference type="PANTHER" id="PTHR11085:SF6">
    <property type="entry name" value="NAD-DEPENDENT PROTEIN DEACETYLASE SIRTUIN-2"/>
    <property type="match status" value="1"/>
</dbReference>
<comment type="cofactor">
    <cofactor evidence="1">
        <name>Zn(2+)</name>
        <dbReference type="ChEBI" id="CHEBI:29105"/>
    </cofactor>
</comment>
<organism evidence="9 10">
    <name type="scientific">Perkinsus chesapeaki</name>
    <name type="common">Clam parasite</name>
    <name type="synonym">Perkinsus andrewsi</name>
    <dbReference type="NCBI Taxonomy" id="330153"/>
    <lineage>
        <taxon>Eukaryota</taxon>
        <taxon>Sar</taxon>
        <taxon>Alveolata</taxon>
        <taxon>Perkinsozoa</taxon>
        <taxon>Perkinsea</taxon>
        <taxon>Perkinsida</taxon>
        <taxon>Perkinsidae</taxon>
        <taxon>Perkinsus</taxon>
    </lineage>
</organism>
<dbReference type="Pfam" id="PF02148">
    <property type="entry name" value="zf-UBP"/>
    <property type="match status" value="1"/>
</dbReference>
<feature type="active site" description="Proton acceptor" evidence="6">
    <location>
        <position position="314"/>
    </location>
</feature>
<feature type="binding site" evidence="6">
    <location>
        <position position="325"/>
    </location>
    <ligand>
        <name>Zn(2+)</name>
        <dbReference type="ChEBI" id="CHEBI:29105"/>
    </ligand>
</feature>
<feature type="region of interest" description="Disordered" evidence="7">
    <location>
        <begin position="757"/>
        <end position="781"/>
    </location>
</feature>